<proteinExistence type="predicted"/>
<comment type="caution">
    <text evidence="1">The sequence shown here is derived from an EMBL/GenBank/DDBJ whole genome shotgun (WGS) entry which is preliminary data.</text>
</comment>
<dbReference type="Proteomes" id="UP000323425">
    <property type="component" value="Unassembled WGS sequence"/>
</dbReference>
<sequence>MENPFQPSGGLKKDRTKEQKSILMILHLFLAKKARNHRTLATELQEKEPVEER</sequence>
<dbReference type="EMBL" id="VTFH01000001">
    <property type="protein sequence ID" value="KAA8561508.1"/>
    <property type="molecule type" value="Genomic_DNA"/>
</dbReference>
<evidence type="ECO:0000313" key="2">
    <source>
        <dbReference type="Proteomes" id="UP000323425"/>
    </source>
</evidence>
<evidence type="ECO:0000313" key="1">
    <source>
        <dbReference type="EMBL" id="KAA8561508.1"/>
    </source>
</evidence>
<dbReference type="AlphaFoldDB" id="A0A5M9IXK2"/>
<organism evidence="1 2">
    <name type="scientific">Pseudomonas extremaustralis</name>
    <dbReference type="NCBI Taxonomy" id="359110"/>
    <lineage>
        <taxon>Bacteria</taxon>
        <taxon>Pseudomonadati</taxon>
        <taxon>Pseudomonadota</taxon>
        <taxon>Gammaproteobacteria</taxon>
        <taxon>Pseudomonadales</taxon>
        <taxon>Pseudomonadaceae</taxon>
        <taxon>Pseudomonas</taxon>
    </lineage>
</organism>
<protein>
    <submittedName>
        <fullName evidence="1">Uncharacterized protein</fullName>
    </submittedName>
</protein>
<reference evidence="1 2" key="1">
    <citation type="journal article" date="2018" name="Plant Biotechnol. Rep.">
        <title>Diversity and antifungal activity of endophytic bacteria associated with Panax ginseng seedlings.</title>
        <authorList>
            <person name="Park J.M."/>
            <person name="Hong C.E."/>
            <person name="Jo S.H."/>
        </authorList>
    </citation>
    <scope>NUCLEOTIDE SEQUENCE [LARGE SCALE GENOMIC DNA]</scope>
    <source>
        <strain evidence="1 2">PgKB38</strain>
    </source>
</reference>
<accession>A0A5M9IXK2</accession>
<gene>
    <name evidence="1" type="ORF">FX985_01560</name>
</gene>
<name>A0A5M9IXK2_9PSED</name>